<dbReference type="Gene3D" id="2.150.10.10">
    <property type="entry name" value="Serralysin-like metalloprotease, C-terminal"/>
    <property type="match status" value="4"/>
</dbReference>
<evidence type="ECO:0000256" key="2">
    <source>
        <dbReference type="ARBA" id="ARBA00022525"/>
    </source>
</evidence>
<gene>
    <name evidence="3" type="ORF">NX786_05095</name>
</gene>
<keyword evidence="2" id="KW-0964">Secreted</keyword>
<organism evidence="3 4">
    <name type="scientific">Telluria mixta</name>
    <dbReference type="NCBI Taxonomy" id="34071"/>
    <lineage>
        <taxon>Bacteria</taxon>
        <taxon>Pseudomonadati</taxon>
        <taxon>Pseudomonadota</taxon>
        <taxon>Betaproteobacteria</taxon>
        <taxon>Burkholderiales</taxon>
        <taxon>Oxalobacteraceae</taxon>
        <taxon>Telluria group</taxon>
        <taxon>Telluria</taxon>
    </lineage>
</organism>
<accession>A0ABT2BU94</accession>
<dbReference type="EMBL" id="JANUHC010000002">
    <property type="protein sequence ID" value="MCS0628702.1"/>
    <property type="molecule type" value="Genomic_DNA"/>
</dbReference>
<proteinExistence type="predicted"/>
<dbReference type="PROSITE" id="PS00330">
    <property type="entry name" value="HEMOLYSIN_CALCIUM"/>
    <property type="match status" value="1"/>
</dbReference>
<protein>
    <submittedName>
        <fullName evidence="3">Calcium-binding protein</fullName>
    </submittedName>
</protein>
<dbReference type="InterPro" id="IPR050557">
    <property type="entry name" value="RTX_toxin/Mannuronan_C5-epim"/>
</dbReference>
<dbReference type="Pfam" id="PF00353">
    <property type="entry name" value="HemolysinCabind"/>
    <property type="match status" value="5"/>
</dbReference>
<evidence type="ECO:0000313" key="3">
    <source>
        <dbReference type="EMBL" id="MCS0628702.1"/>
    </source>
</evidence>
<dbReference type="PANTHER" id="PTHR38340">
    <property type="entry name" value="S-LAYER PROTEIN"/>
    <property type="match status" value="1"/>
</dbReference>
<sequence>MANIVYFTGTRGGYDTVWSVAAFGTKTSTKFDLLDDNFIARQSHDGTGFTYSGNTVTAGKITATSLFSSRGEPMVVYTGLDVAVTERTKLLGAATSGYAYEQYVLRGNDTVRGSDWDDTLMGSKGSDTLDGGKGMDLLSFKGFAEAVTVNLATGQAITTSGTSKLLNIEDVEGTAFTDTLTGNAGDNQFQGYAGNDKINGGAGFDSALYTDATAAVKVNLATGIVTGGSGSDVLTSIERVVGSRFGDVLTGSNADEFFSGGLGDDTIDGGGGTMDTIEYGTATGAVDVNLATGKSSGAAGVDTITNIESVIGSAFNDKLTGDAGMNMLIGGYGDDVLNGGTGMDIMVGGDGNDTYYVDDQFDMITELGTGVANGGIDTVYAGISHVLNANVENLRLNSTTSINGTGNTLNNLIVGNAGANVLNGLTGNDTLTGGAGKDIFLFNTALAKNIDTITDFSAVDDTIRLENAIFTKLTTGNVTLAAANFVANTAGAAVDSNDYIVYDSDSGALFYDADGNGAGAAVQFATLTGHPAITAADFYVV</sequence>
<dbReference type="RefSeq" id="WP_259447929.1">
    <property type="nucleotide sequence ID" value="NZ_CP119520.1"/>
</dbReference>
<evidence type="ECO:0000256" key="1">
    <source>
        <dbReference type="ARBA" id="ARBA00004613"/>
    </source>
</evidence>
<dbReference type="InterPro" id="IPR011049">
    <property type="entry name" value="Serralysin-like_metalloprot_C"/>
</dbReference>
<comment type="subcellular location">
    <subcellularLocation>
        <location evidence="1">Secreted</location>
    </subcellularLocation>
</comment>
<evidence type="ECO:0000313" key="4">
    <source>
        <dbReference type="Proteomes" id="UP001165263"/>
    </source>
</evidence>
<comment type="caution">
    <text evidence="3">The sequence shown here is derived from an EMBL/GenBank/DDBJ whole genome shotgun (WGS) entry which is preliminary data.</text>
</comment>
<reference evidence="3" key="1">
    <citation type="submission" date="2022-08" db="EMBL/GenBank/DDBJ databases">
        <title>Reclassification of Massilia species as members of the genera Telluria, Duganella, Pseudoduganella, Mokoshia gen. nov. and Zemynaea gen. nov. using orthogonal and non-orthogonal genome-based approaches.</title>
        <authorList>
            <person name="Bowman J.P."/>
        </authorList>
    </citation>
    <scope>NUCLEOTIDE SEQUENCE</scope>
    <source>
        <strain evidence="3">LMG 11547</strain>
    </source>
</reference>
<dbReference type="InterPro" id="IPR018511">
    <property type="entry name" value="Hemolysin-typ_Ca-bd_CS"/>
</dbReference>
<dbReference type="Proteomes" id="UP001165263">
    <property type="component" value="Unassembled WGS sequence"/>
</dbReference>
<dbReference type="PRINTS" id="PR00313">
    <property type="entry name" value="CABNDNGRPT"/>
</dbReference>
<dbReference type="PANTHER" id="PTHR38340:SF1">
    <property type="entry name" value="S-LAYER PROTEIN"/>
    <property type="match status" value="1"/>
</dbReference>
<keyword evidence="4" id="KW-1185">Reference proteome</keyword>
<name>A0ABT2BU94_9BURK</name>
<dbReference type="SUPFAM" id="SSF51120">
    <property type="entry name" value="beta-Roll"/>
    <property type="match status" value="3"/>
</dbReference>
<dbReference type="InterPro" id="IPR001343">
    <property type="entry name" value="Hemolysn_Ca-bd"/>
</dbReference>